<reference evidence="3 4" key="1">
    <citation type="journal article" date="2023" name="Plants (Basel)">
        <title>Bridging the Gap: Combining Genomics and Transcriptomics Approaches to Understand Stylosanthes scabra, an Orphan Legume from the Brazilian Caatinga.</title>
        <authorList>
            <person name="Ferreira-Neto J.R.C."/>
            <person name="da Silva M.D."/>
            <person name="Binneck E."/>
            <person name="de Melo N.F."/>
            <person name="da Silva R.H."/>
            <person name="de Melo A.L.T.M."/>
            <person name="Pandolfi V."/>
            <person name="Bustamante F.O."/>
            <person name="Brasileiro-Vidal A.C."/>
            <person name="Benko-Iseppon A.M."/>
        </authorList>
    </citation>
    <scope>NUCLEOTIDE SEQUENCE [LARGE SCALE GENOMIC DNA]</scope>
    <source>
        <tissue evidence="3">Leaves</tissue>
    </source>
</reference>
<name>A0ABU6YMR8_9FABA</name>
<evidence type="ECO:0000256" key="1">
    <source>
        <dbReference type="SAM" id="SignalP"/>
    </source>
</evidence>
<dbReference type="Pfam" id="PF00188">
    <property type="entry name" value="CAP"/>
    <property type="match status" value="1"/>
</dbReference>
<feature type="domain" description="SCP" evidence="2">
    <location>
        <begin position="26"/>
        <end position="165"/>
    </location>
</feature>
<comment type="caution">
    <text evidence="3">The sequence shown here is derived from an EMBL/GenBank/DDBJ whole genome shotgun (WGS) entry which is preliminary data.</text>
</comment>
<dbReference type="InterPro" id="IPR014044">
    <property type="entry name" value="CAP_dom"/>
</dbReference>
<evidence type="ECO:0000313" key="4">
    <source>
        <dbReference type="Proteomes" id="UP001341840"/>
    </source>
</evidence>
<dbReference type="EMBL" id="JASCZI010242432">
    <property type="protein sequence ID" value="MED6211057.1"/>
    <property type="molecule type" value="Genomic_DNA"/>
</dbReference>
<evidence type="ECO:0000313" key="3">
    <source>
        <dbReference type="EMBL" id="MED6211057.1"/>
    </source>
</evidence>
<feature type="signal peptide" evidence="1">
    <location>
        <begin position="1"/>
        <end position="24"/>
    </location>
</feature>
<gene>
    <name evidence="3" type="ORF">PIB30_069915</name>
</gene>
<accession>A0ABU6YMR8</accession>
<keyword evidence="4" id="KW-1185">Reference proteome</keyword>
<proteinExistence type="predicted"/>
<organism evidence="3 4">
    <name type="scientific">Stylosanthes scabra</name>
    <dbReference type="NCBI Taxonomy" id="79078"/>
    <lineage>
        <taxon>Eukaryota</taxon>
        <taxon>Viridiplantae</taxon>
        <taxon>Streptophyta</taxon>
        <taxon>Embryophyta</taxon>
        <taxon>Tracheophyta</taxon>
        <taxon>Spermatophyta</taxon>
        <taxon>Magnoliopsida</taxon>
        <taxon>eudicotyledons</taxon>
        <taxon>Gunneridae</taxon>
        <taxon>Pentapetalae</taxon>
        <taxon>rosids</taxon>
        <taxon>fabids</taxon>
        <taxon>Fabales</taxon>
        <taxon>Fabaceae</taxon>
        <taxon>Papilionoideae</taxon>
        <taxon>50 kb inversion clade</taxon>
        <taxon>dalbergioids sensu lato</taxon>
        <taxon>Dalbergieae</taxon>
        <taxon>Pterocarpus clade</taxon>
        <taxon>Stylosanthes</taxon>
    </lineage>
</organism>
<dbReference type="InterPro" id="IPR035940">
    <property type="entry name" value="CAP_sf"/>
</dbReference>
<feature type="chain" id="PRO_5047141654" description="SCP domain-containing protein" evidence="1">
    <location>
        <begin position="25"/>
        <end position="169"/>
    </location>
</feature>
<keyword evidence="1" id="KW-0732">Signal</keyword>
<protein>
    <recommendedName>
        <fullName evidence="2">SCP domain-containing protein</fullName>
    </recommendedName>
</protein>
<dbReference type="PANTHER" id="PTHR10334">
    <property type="entry name" value="CYSTEINE-RICH SECRETORY PROTEIN-RELATED"/>
    <property type="match status" value="1"/>
</dbReference>
<dbReference type="Gene3D" id="3.40.33.10">
    <property type="entry name" value="CAP"/>
    <property type="match status" value="1"/>
</dbReference>
<dbReference type="InterPro" id="IPR001283">
    <property type="entry name" value="CRISP-related"/>
</dbReference>
<evidence type="ECO:0000259" key="2">
    <source>
        <dbReference type="SMART" id="SM00198"/>
    </source>
</evidence>
<dbReference type="SUPFAM" id="SSF55797">
    <property type="entry name" value="PR-1-like"/>
    <property type="match status" value="1"/>
</dbReference>
<sequence length="169" mass="19216">MRRLLQMLLMLTSFISILPSCLLAQNSPQDYLKIHNAAREAVGVKPLMWNSTLELEANIFLSKHIIDCMKVKENIVIDNEYSVNVAANWWPEYFTGADAVALWLSRKRYYDYESNSCVGNDPFGCFAYSQIVSKVPTYLGCARANCQDGGTLVVCFYDPPAKVLRQRPY</sequence>
<dbReference type="SMART" id="SM00198">
    <property type="entry name" value="SCP"/>
    <property type="match status" value="1"/>
</dbReference>
<dbReference type="Proteomes" id="UP001341840">
    <property type="component" value="Unassembled WGS sequence"/>
</dbReference>